<gene>
    <name evidence="1" type="ORF">ES675_16175</name>
</gene>
<reference evidence="1 2" key="1">
    <citation type="submission" date="2019-08" db="EMBL/GenBank/DDBJ databases">
        <title>Genomes of Antarctic Bizionia species.</title>
        <authorList>
            <person name="Bowman J.P."/>
        </authorList>
    </citation>
    <scope>NUCLEOTIDE SEQUENCE [LARGE SCALE GENOMIC DNA]</scope>
    <source>
        <strain evidence="1 2">APA-1</strain>
    </source>
</reference>
<dbReference type="RefSeq" id="WP_148367571.1">
    <property type="nucleotide sequence ID" value="NZ_VSKL01000014.1"/>
</dbReference>
<organism evidence="1 2">
    <name type="scientific">Bizionia algoritergicola</name>
    <dbReference type="NCBI Taxonomy" id="291187"/>
    <lineage>
        <taxon>Bacteria</taxon>
        <taxon>Pseudomonadati</taxon>
        <taxon>Bacteroidota</taxon>
        <taxon>Flavobacteriia</taxon>
        <taxon>Flavobacteriales</taxon>
        <taxon>Flavobacteriaceae</taxon>
        <taxon>Bizionia</taxon>
    </lineage>
</organism>
<dbReference type="PROSITE" id="PS51257">
    <property type="entry name" value="PROKAR_LIPOPROTEIN"/>
    <property type="match status" value="1"/>
</dbReference>
<protein>
    <submittedName>
        <fullName evidence="1">Uncharacterized protein</fullName>
    </submittedName>
</protein>
<comment type="caution">
    <text evidence="1">The sequence shown here is derived from an EMBL/GenBank/DDBJ whole genome shotgun (WGS) entry which is preliminary data.</text>
</comment>
<dbReference type="Proteomes" id="UP000324358">
    <property type="component" value="Unassembled WGS sequence"/>
</dbReference>
<accession>A0A5D0QJY2</accession>
<sequence>MQKFHLVLVLILMFSCSKNHTDSRITEFEKIFGERQINAFDSLVSDFEKNLTKIYPNLSIEKGYHQYLIDIKSDTITDWKKFDFQSKRTHTEYYNSGLRNEIYDKDTTSLKENNFGNYMTALYEIKDSDSLIKKYWNKREAMGIMQNTIIVDGLLSSKPDFNNYFHKRIVVAEFSF</sequence>
<name>A0A5D0QJY2_9FLAO</name>
<dbReference type="OrthoDB" id="1438005at2"/>
<keyword evidence="2" id="KW-1185">Reference proteome</keyword>
<dbReference type="AlphaFoldDB" id="A0A5D0QJY2"/>
<evidence type="ECO:0000313" key="1">
    <source>
        <dbReference type="EMBL" id="TYB69447.1"/>
    </source>
</evidence>
<proteinExistence type="predicted"/>
<evidence type="ECO:0000313" key="2">
    <source>
        <dbReference type="Proteomes" id="UP000324358"/>
    </source>
</evidence>
<dbReference type="EMBL" id="VSKL01000014">
    <property type="protein sequence ID" value="TYB69447.1"/>
    <property type="molecule type" value="Genomic_DNA"/>
</dbReference>